<accession>A0A7V8BBK0</accession>
<gene>
    <name evidence="1" type="ORF">IH622_22480</name>
</gene>
<comment type="caution">
    <text evidence="1">The sequence shown here is derived from an EMBL/GenBank/DDBJ whole genome shotgun (WGS) entry which is preliminary data.</text>
</comment>
<dbReference type="Proteomes" id="UP000642265">
    <property type="component" value="Unassembled WGS sequence"/>
</dbReference>
<dbReference type="EMBL" id="JACZKO010000060">
    <property type="protein sequence ID" value="MBE0563562.1"/>
    <property type="molecule type" value="Genomic_DNA"/>
</dbReference>
<evidence type="ECO:0000313" key="2">
    <source>
        <dbReference type="Proteomes" id="UP000642265"/>
    </source>
</evidence>
<proteinExistence type="predicted"/>
<reference evidence="1" key="1">
    <citation type="submission" date="2020-09" db="EMBL/GenBank/DDBJ databases">
        <authorList>
            <person name="Dalcin Martins P."/>
        </authorList>
    </citation>
    <scope>NUCLEOTIDE SEQUENCE</scope>
    <source>
        <strain evidence="1">MAG47</strain>
    </source>
</reference>
<name>A0A7V8BBK0_BRUAN</name>
<sequence>MARPFFFDQTCPAELVIGHGINVRPRTLSALPLSGACIAATFTAAASLRLTRLSVLVRWTE</sequence>
<protein>
    <submittedName>
        <fullName evidence="1">Uncharacterized protein</fullName>
    </submittedName>
</protein>
<organism evidence="1 2">
    <name type="scientific">Brucella anthropi</name>
    <name type="common">Ochrobactrum anthropi</name>
    <dbReference type="NCBI Taxonomy" id="529"/>
    <lineage>
        <taxon>Bacteria</taxon>
        <taxon>Pseudomonadati</taxon>
        <taxon>Pseudomonadota</taxon>
        <taxon>Alphaproteobacteria</taxon>
        <taxon>Hyphomicrobiales</taxon>
        <taxon>Brucellaceae</taxon>
        <taxon>Brucella/Ochrobactrum group</taxon>
        <taxon>Brucella</taxon>
    </lineage>
</organism>
<dbReference type="RefSeq" id="WP_151606292.1">
    <property type="nucleotide sequence ID" value="NZ_WBWQ01000001.1"/>
</dbReference>
<evidence type="ECO:0000313" key="1">
    <source>
        <dbReference type="EMBL" id="MBE0563562.1"/>
    </source>
</evidence>
<reference evidence="1" key="2">
    <citation type="submission" date="2020-10" db="EMBL/GenBank/DDBJ databases">
        <title>Enrichment of novel Verrucomicrobia, Bacteroidetes and Krumholzibacteria in an oxygen-limited, methane- and iron-fed bioreactor inoculated with Bothnian Sea sediments.</title>
        <authorList>
            <person name="Martins P.D."/>
            <person name="de Jong A."/>
            <person name="Lenstra W.K."/>
            <person name="van Helmond N.A.G.M."/>
            <person name="Slomp C.P."/>
            <person name="Jetten M.S.M."/>
            <person name="Welte C.U."/>
            <person name="Rasigraf O."/>
        </authorList>
    </citation>
    <scope>NUCLEOTIDE SEQUENCE</scope>
    <source>
        <strain evidence="1">MAG47</strain>
    </source>
</reference>
<dbReference type="AlphaFoldDB" id="A0A7V8BBK0"/>